<dbReference type="InterPro" id="IPR051907">
    <property type="entry name" value="DoxX-like_oxidoreductase"/>
</dbReference>
<proteinExistence type="inferred from homology"/>
<evidence type="ECO:0000256" key="4">
    <source>
        <dbReference type="ARBA" id="ARBA00022692"/>
    </source>
</evidence>
<comment type="similarity">
    <text evidence="2">Belongs to the DoxX family.</text>
</comment>
<evidence type="ECO:0000256" key="3">
    <source>
        <dbReference type="ARBA" id="ARBA00022475"/>
    </source>
</evidence>
<dbReference type="Proteomes" id="UP000319499">
    <property type="component" value="Unassembled WGS sequence"/>
</dbReference>
<evidence type="ECO:0000256" key="7">
    <source>
        <dbReference type="SAM" id="Phobius"/>
    </source>
</evidence>
<protein>
    <submittedName>
        <fullName evidence="8">DoxX family protein</fullName>
    </submittedName>
</protein>
<keyword evidence="4 7" id="KW-0812">Transmembrane</keyword>
<keyword evidence="9" id="KW-1185">Reference proteome</keyword>
<comment type="subcellular location">
    <subcellularLocation>
        <location evidence="1">Cell membrane</location>
        <topology evidence="1">Multi-pass membrane protein</topology>
    </subcellularLocation>
</comment>
<accession>A0A563DK74</accession>
<name>A0A563DK74_9FLAO</name>
<keyword evidence="3" id="KW-1003">Cell membrane</keyword>
<evidence type="ECO:0000256" key="5">
    <source>
        <dbReference type="ARBA" id="ARBA00022989"/>
    </source>
</evidence>
<sequence length="140" mass="15545">MINRSQEINSNLGKLFLRISIGGLMIFHGISKFIYGHDFIKQVLVEKGLPESMWLGVPVGEVIAPLCIILGVFTRVSSLILAFTMLMTLYLVHGWEGFLLTETGGPAVELNLFYLLTSISLFLLGPGNYRIYKGNNPILV</sequence>
<dbReference type="Pfam" id="PF07681">
    <property type="entry name" value="DoxX"/>
    <property type="match status" value="1"/>
</dbReference>
<keyword evidence="6 7" id="KW-0472">Membrane</keyword>
<reference evidence="8 9" key="1">
    <citation type="submission" date="2019-02" db="EMBL/GenBank/DDBJ databases">
        <title>Apibacter muscae sp. nov.: a novel member of the house fly microbiota.</title>
        <authorList>
            <person name="Park R."/>
        </authorList>
    </citation>
    <scope>NUCLEOTIDE SEQUENCE [LARGE SCALE GENOMIC DNA]</scope>
    <source>
        <strain evidence="8 9">AL1</strain>
    </source>
</reference>
<organism evidence="8 9">
    <name type="scientific">Apibacter muscae</name>
    <dbReference type="NCBI Taxonomy" id="2509004"/>
    <lineage>
        <taxon>Bacteria</taxon>
        <taxon>Pseudomonadati</taxon>
        <taxon>Bacteroidota</taxon>
        <taxon>Flavobacteriia</taxon>
        <taxon>Flavobacteriales</taxon>
        <taxon>Weeksellaceae</taxon>
        <taxon>Apibacter</taxon>
    </lineage>
</organism>
<evidence type="ECO:0000256" key="6">
    <source>
        <dbReference type="ARBA" id="ARBA00023136"/>
    </source>
</evidence>
<dbReference type="AlphaFoldDB" id="A0A563DK74"/>
<dbReference type="EMBL" id="SELH01000011">
    <property type="protein sequence ID" value="TWP30557.1"/>
    <property type="molecule type" value="Genomic_DNA"/>
</dbReference>
<gene>
    <name evidence="8" type="ORF">ETU09_00720</name>
</gene>
<dbReference type="PANTHER" id="PTHR33452">
    <property type="entry name" value="OXIDOREDUCTASE CATD-RELATED"/>
    <property type="match status" value="1"/>
</dbReference>
<dbReference type="RefSeq" id="WP_146261144.1">
    <property type="nucleotide sequence ID" value="NZ_SELG01000024.1"/>
</dbReference>
<dbReference type="GO" id="GO:0005886">
    <property type="term" value="C:plasma membrane"/>
    <property type="evidence" value="ECO:0007669"/>
    <property type="project" value="UniProtKB-SubCell"/>
</dbReference>
<evidence type="ECO:0000313" key="9">
    <source>
        <dbReference type="Proteomes" id="UP000319499"/>
    </source>
</evidence>
<comment type="caution">
    <text evidence="8">The sequence shown here is derived from an EMBL/GenBank/DDBJ whole genome shotgun (WGS) entry which is preliminary data.</text>
</comment>
<evidence type="ECO:0000256" key="1">
    <source>
        <dbReference type="ARBA" id="ARBA00004651"/>
    </source>
</evidence>
<evidence type="ECO:0000256" key="2">
    <source>
        <dbReference type="ARBA" id="ARBA00006679"/>
    </source>
</evidence>
<feature type="transmembrane region" description="Helical" evidence="7">
    <location>
        <begin position="55"/>
        <end position="73"/>
    </location>
</feature>
<evidence type="ECO:0000313" key="8">
    <source>
        <dbReference type="EMBL" id="TWP30557.1"/>
    </source>
</evidence>
<feature type="transmembrane region" description="Helical" evidence="7">
    <location>
        <begin position="15"/>
        <end position="35"/>
    </location>
</feature>
<feature type="transmembrane region" description="Helical" evidence="7">
    <location>
        <begin position="112"/>
        <end position="132"/>
    </location>
</feature>
<dbReference type="OrthoDB" id="280866at2"/>
<feature type="transmembrane region" description="Helical" evidence="7">
    <location>
        <begin position="80"/>
        <end position="100"/>
    </location>
</feature>
<dbReference type="InterPro" id="IPR032808">
    <property type="entry name" value="DoxX"/>
</dbReference>
<keyword evidence="5 7" id="KW-1133">Transmembrane helix</keyword>
<dbReference type="PANTHER" id="PTHR33452:SF1">
    <property type="entry name" value="INNER MEMBRANE PROTEIN YPHA-RELATED"/>
    <property type="match status" value="1"/>
</dbReference>